<dbReference type="EnsemblMetazoa" id="XM_030995529">
    <property type="protein sequence ID" value="XP_030851389"/>
    <property type="gene ID" value="LOC584264"/>
</dbReference>
<dbReference type="Gene3D" id="3.40.50.150">
    <property type="entry name" value="Vaccinia Virus protein VP39"/>
    <property type="match status" value="1"/>
</dbReference>
<dbReference type="InterPro" id="IPR030374">
    <property type="entry name" value="PABS"/>
</dbReference>
<dbReference type="GO" id="GO:0006597">
    <property type="term" value="P:spermine biosynthetic process"/>
    <property type="evidence" value="ECO:0000318"/>
    <property type="project" value="GO_Central"/>
</dbReference>
<evidence type="ECO:0000313" key="5">
    <source>
        <dbReference type="EnsemblMetazoa" id="XP_030851389"/>
    </source>
</evidence>
<keyword evidence="2 3" id="KW-0808">Transferase</keyword>
<evidence type="ECO:0000256" key="2">
    <source>
        <dbReference type="ARBA" id="ARBA00022679"/>
    </source>
</evidence>
<dbReference type="Proteomes" id="UP000007110">
    <property type="component" value="Unassembled WGS sequence"/>
</dbReference>
<organism evidence="5 6">
    <name type="scientific">Strongylocentrotus purpuratus</name>
    <name type="common">Purple sea urchin</name>
    <dbReference type="NCBI Taxonomy" id="7668"/>
    <lineage>
        <taxon>Eukaryota</taxon>
        <taxon>Metazoa</taxon>
        <taxon>Echinodermata</taxon>
        <taxon>Eleutherozoa</taxon>
        <taxon>Echinozoa</taxon>
        <taxon>Echinoidea</taxon>
        <taxon>Euechinoidea</taxon>
        <taxon>Echinacea</taxon>
        <taxon>Camarodonta</taxon>
        <taxon>Echinidea</taxon>
        <taxon>Strongylocentrotidae</taxon>
        <taxon>Strongylocentrotus</taxon>
    </lineage>
</organism>
<name>A0A7M7PG79_STRPU</name>
<dbReference type="GeneID" id="584264"/>
<evidence type="ECO:0000259" key="4">
    <source>
        <dbReference type="PROSITE" id="PS51006"/>
    </source>
</evidence>
<dbReference type="PANTHER" id="PTHR46315:SF1">
    <property type="entry name" value="SPERMINE SYNTHASE"/>
    <property type="match status" value="1"/>
</dbReference>
<accession>A0A7M7PG79</accession>
<dbReference type="Pfam" id="PF01564">
    <property type="entry name" value="Spermine_synth"/>
    <property type="match status" value="1"/>
</dbReference>
<dbReference type="InterPro" id="IPR015576">
    <property type="entry name" value="Spermine_synthase_animal"/>
</dbReference>
<dbReference type="OMA" id="MSVQTIL"/>
<dbReference type="Pfam" id="PF17284">
    <property type="entry name" value="Spermine_synt_N"/>
    <property type="match status" value="1"/>
</dbReference>
<dbReference type="AlphaFoldDB" id="A0A7M7PG79"/>
<keyword evidence="3" id="KW-0620">Polyamine biosynthesis</keyword>
<dbReference type="InterPro" id="IPR029063">
    <property type="entry name" value="SAM-dependent_MTases_sf"/>
</dbReference>
<dbReference type="PANTHER" id="PTHR46315">
    <property type="entry name" value="SPERMINE SYNTHASE"/>
    <property type="match status" value="1"/>
</dbReference>
<dbReference type="RefSeq" id="XP_030851389.1">
    <property type="nucleotide sequence ID" value="XM_030995529.1"/>
</dbReference>
<sequence>MDVRTVLLDFRVESEILDNLCQTGSKINEQLKGALSSVGLGDNIQVHSSGEQLFICSFGHARSAMFSGHRPDLVTLTFQYDRKAKPSPTNENLPVLEEGSMEALKEELKKVFNPKKCKLFPEISRGAAVDRYIPTADRRLVEYDFDAATFEADSEYQNVKIMHSPQYGNMLILDDDPNLAESDLAYTQAITGNGRESYTGKEVLILGGGDGGILHEVLKENPKSIIMVEIDQVVIDAAIKHLRGICYDSMDSLTGDNYQVKVADCIPIMQQYIADGKMFDYIINDLTAIPITTEPRGSQWDFLHLILDLSMQLLKPTGKYFTQGNGFNNKSALAMYEEQLGKLKYKVSFSKENICVPSYLEMWVFYEIWKEAET</sequence>
<protein>
    <recommendedName>
        <fullName evidence="4">PABS domain-containing protein</fullName>
    </recommendedName>
</protein>
<reference evidence="6" key="1">
    <citation type="submission" date="2015-02" db="EMBL/GenBank/DDBJ databases">
        <title>Genome sequencing for Strongylocentrotus purpuratus.</title>
        <authorList>
            <person name="Murali S."/>
            <person name="Liu Y."/>
            <person name="Vee V."/>
            <person name="English A."/>
            <person name="Wang M."/>
            <person name="Skinner E."/>
            <person name="Han Y."/>
            <person name="Muzny D.M."/>
            <person name="Worley K.C."/>
            <person name="Gibbs R.A."/>
        </authorList>
    </citation>
    <scope>NUCLEOTIDE SEQUENCE</scope>
</reference>
<reference evidence="5" key="2">
    <citation type="submission" date="2021-01" db="UniProtKB">
        <authorList>
            <consortium name="EnsemblMetazoa"/>
        </authorList>
    </citation>
    <scope>IDENTIFICATION</scope>
</reference>
<dbReference type="SUPFAM" id="SSF53335">
    <property type="entry name" value="S-adenosyl-L-methionine-dependent methyltransferases"/>
    <property type="match status" value="1"/>
</dbReference>
<dbReference type="PROSITE" id="PS51006">
    <property type="entry name" value="PABS_2"/>
    <property type="match status" value="1"/>
</dbReference>
<dbReference type="InterPro" id="IPR030373">
    <property type="entry name" value="PABS_CS"/>
</dbReference>
<proteinExistence type="inferred from homology"/>
<dbReference type="InterPro" id="IPR035246">
    <property type="entry name" value="Spermidine_synt_N"/>
</dbReference>
<dbReference type="OrthoDB" id="5953636at2759"/>
<feature type="active site" description="Proton acceptor" evidence="3">
    <location>
        <position position="285"/>
    </location>
</feature>
<feature type="domain" description="PABS" evidence="4">
    <location>
        <begin position="130"/>
        <end position="370"/>
    </location>
</feature>
<evidence type="ECO:0000256" key="1">
    <source>
        <dbReference type="ARBA" id="ARBA00007867"/>
    </source>
</evidence>
<dbReference type="FunFam" id="3.40.50.150:FF:000197">
    <property type="entry name" value="spermine synthase isoform X2"/>
    <property type="match status" value="1"/>
</dbReference>
<keyword evidence="6" id="KW-1185">Reference proteome</keyword>
<dbReference type="KEGG" id="spu:584264"/>
<dbReference type="InParanoid" id="A0A7M7PG79"/>
<dbReference type="Gene3D" id="2.30.140.10">
    <property type="entry name" value="Spermidine synthase, tetramerisation domain"/>
    <property type="match status" value="1"/>
</dbReference>
<dbReference type="PROSITE" id="PS01330">
    <property type="entry name" value="PABS_1"/>
    <property type="match status" value="1"/>
</dbReference>
<dbReference type="InterPro" id="IPR037163">
    <property type="entry name" value="Spermidine_synt_N_sf"/>
</dbReference>
<evidence type="ECO:0000313" key="6">
    <source>
        <dbReference type="Proteomes" id="UP000007110"/>
    </source>
</evidence>
<dbReference type="GO" id="GO:0016768">
    <property type="term" value="F:spermine synthase activity"/>
    <property type="evidence" value="ECO:0000318"/>
    <property type="project" value="GO_Central"/>
</dbReference>
<comment type="similarity">
    <text evidence="1">Belongs to the spermidine/spermine synthase family.</text>
</comment>
<evidence type="ECO:0000256" key="3">
    <source>
        <dbReference type="PROSITE-ProRule" id="PRU00354"/>
    </source>
</evidence>